<comment type="similarity">
    <text evidence="1">Belongs to the ABC transporter superfamily.</text>
</comment>
<feature type="domain" description="ABC transporter" evidence="5">
    <location>
        <begin position="5"/>
        <end position="237"/>
    </location>
</feature>
<evidence type="ECO:0000313" key="7">
    <source>
        <dbReference type="Proteomes" id="UP000316008"/>
    </source>
</evidence>
<evidence type="ECO:0000313" key="6">
    <source>
        <dbReference type="EMBL" id="TSJ40190.1"/>
    </source>
</evidence>
<evidence type="ECO:0000256" key="3">
    <source>
        <dbReference type="ARBA" id="ARBA00022741"/>
    </source>
</evidence>
<comment type="caution">
    <text evidence="6">The sequence shown here is derived from an EMBL/GenBank/DDBJ whole genome shotgun (WGS) entry which is preliminary data.</text>
</comment>
<organism evidence="6 7">
    <name type="scientific">Fluviicola chungangensis</name>
    <dbReference type="NCBI Taxonomy" id="2597671"/>
    <lineage>
        <taxon>Bacteria</taxon>
        <taxon>Pseudomonadati</taxon>
        <taxon>Bacteroidota</taxon>
        <taxon>Flavobacteriia</taxon>
        <taxon>Flavobacteriales</taxon>
        <taxon>Crocinitomicaceae</taxon>
        <taxon>Fluviicola</taxon>
    </lineage>
</organism>
<keyword evidence="4 6" id="KW-0067">ATP-binding</keyword>
<dbReference type="SMART" id="SM00382">
    <property type="entry name" value="AAA"/>
    <property type="match status" value="1"/>
</dbReference>
<proteinExistence type="inferred from homology"/>
<dbReference type="SUPFAM" id="SSF52540">
    <property type="entry name" value="P-loop containing nucleoside triphosphate hydrolases"/>
    <property type="match status" value="1"/>
</dbReference>
<evidence type="ECO:0000256" key="1">
    <source>
        <dbReference type="ARBA" id="ARBA00005417"/>
    </source>
</evidence>
<evidence type="ECO:0000256" key="2">
    <source>
        <dbReference type="ARBA" id="ARBA00022448"/>
    </source>
</evidence>
<accession>A0A556MJX1</accession>
<reference evidence="6 7" key="1">
    <citation type="submission" date="2019-07" db="EMBL/GenBank/DDBJ databases">
        <authorList>
            <person name="Huq M.A."/>
        </authorList>
    </citation>
    <scope>NUCLEOTIDE SEQUENCE [LARGE SCALE GENOMIC DNA]</scope>
    <source>
        <strain evidence="6 7">MAH-3</strain>
    </source>
</reference>
<evidence type="ECO:0000256" key="4">
    <source>
        <dbReference type="ARBA" id="ARBA00022840"/>
    </source>
</evidence>
<keyword evidence="2" id="KW-0813">Transport</keyword>
<gene>
    <name evidence="6" type="ORF">FO442_16460</name>
</gene>
<keyword evidence="7" id="KW-1185">Reference proteome</keyword>
<dbReference type="Pfam" id="PF00005">
    <property type="entry name" value="ABC_tran"/>
    <property type="match status" value="1"/>
</dbReference>
<dbReference type="InterPro" id="IPR050153">
    <property type="entry name" value="Metal_Ion_Import_ABC"/>
</dbReference>
<dbReference type="PANTHER" id="PTHR42734:SF5">
    <property type="entry name" value="IRON TRANSPORT SYSTEM ATP-BINDING PROTEIN HI_0361-RELATED"/>
    <property type="match status" value="1"/>
</dbReference>
<dbReference type="EMBL" id="VLPL01000009">
    <property type="protein sequence ID" value="TSJ40190.1"/>
    <property type="molecule type" value="Genomic_DNA"/>
</dbReference>
<name>A0A556MJX1_9FLAO</name>
<protein>
    <submittedName>
        <fullName evidence="6">Metal ABC transporter ATP-binding protein</fullName>
    </submittedName>
</protein>
<dbReference type="GO" id="GO:0005524">
    <property type="term" value="F:ATP binding"/>
    <property type="evidence" value="ECO:0007669"/>
    <property type="project" value="UniProtKB-KW"/>
</dbReference>
<dbReference type="Gene3D" id="3.40.50.300">
    <property type="entry name" value="P-loop containing nucleotide triphosphate hydrolases"/>
    <property type="match status" value="1"/>
</dbReference>
<dbReference type="AlphaFoldDB" id="A0A556MJX1"/>
<dbReference type="PROSITE" id="PS50893">
    <property type="entry name" value="ABC_TRANSPORTER_2"/>
    <property type="match status" value="1"/>
</dbReference>
<dbReference type="InterPro" id="IPR017871">
    <property type="entry name" value="ABC_transporter-like_CS"/>
</dbReference>
<evidence type="ECO:0000259" key="5">
    <source>
        <dbReference type="PROSITE" id="PS50893"/>
    </source>
</evidence>
<dbReference type="InterPro" id="IPR027417">
    <property type="entry name" value="P-loop_NTPase"/>
</dbReference>
<dbReference type="InterPro" id="IPR003593">
    <property type="entry name" value="AAA+_ATPase"/>
</dbReference>
<dbReference type="RefSeq" id="WP_144334318.1">
    <property type="nucleotide sequence ID" value="NZ_VLPL01000009.1"/>
</dbReference>
<dbReference type="PROSITE" id="PS00211">
    <property type="entry name" value="ABC_TRANSPORTER_1"/>
    <property type="match status" value="1"/>
</dbReference>
<dbReference type="Proteomes" id="UP000316008">
    <property type="component" value="Unassembled WGS sequence"/>
</dbReference>
<dbReference type="OrthoDB" id="9806726at2"/>
<keyword evidence="3" id="KW-0547">Nucleotide-binding</keyword>
<dbReference type="GO" id="GO:0016887">
    <property type="term" value="F:ATP hydrolysis activity"/>
    <property type="evidence" value="ECO:0007669"/>
    <property type="project" value="InterPro"/>
</dbReference>
<dbReference type="PANTHER" id="PTHR42734">
    <property type="entry name" value="METAL TRANSPORT SYSTEM ATP-BINDING PROTEIN TM_0124-RELATED"/>
    <property type="match status" value="1"/>
</dbReference>
<dbReference type="InterPro" id="IPR003439">
    <property type="entry name" value="ABC_transporter-like_ATP-bd"/>
</dbReference>
<sequence length="242" mass="26992">MKKAVEINDLTVFYRDTLALDNVSVSINSGKITGIIGPNGSGKSTLLKGILGIIPVKKGTVSFFGSSLEKYRSKIAYVPQRESIDWDFPITVEEVVAMGRIRPKKWWSRTTMADREIVKETLKKVQLSEFVNRQIGQLSGGQQQRVFLARALAQEAELIVMDEPFVGIDMASQESILSIVQKLRDSGKTVVIVHHDLSVVAEYFDEVILLNKKLIANGPISEILKSENIEKAYGMTLLLNRK</sequence>
<dbReference type="FunFam" id="3.40.50.300:FF:000134">
    <property type="entry name" value="Iron-enterobactin ABC transporter ATP-binding protein"/>
    <property type="match status" value="1"/>
</dbReference>
<dbReference type="CDD" id="cd03235">
    <property type="entry name" value="ABC_Metallic_Cations"/>
    <property type="match status" value="1"/>
</dbReference>